<reference evidence="3 4" key="1">
    <citation type="submission" date="2019-04" db="EMBL/GenBank/DDBJ databases">
        <title>Aspergillus burnettii sp. nov., novel species from soil in southeast Queensland.</title>
        <authorList>
            <person name="Gilchrist C.L.M."/>
            <person name="Pitt J.I."/>
            <person name="Lange L."/>
            <person name="Lacey H.J."/>
            <person name="Vuong D."/>
            <person name="Midgley D.J."/>
            <person name="Greenfield P."/>
            <person name="Bradbury M."/>
            <person name="Lacey E."/>
            <person name="Busk P.K."/>
            <person name="Pilgaard B."/>
            <person name="Chooi Y.H."/>
            <person name="Piggott A.M."/>
        </authorList>
    </citation>
    <scope>NUCLEOTIDE SEQUENCE [LARGE SCALE GENOMIC DNA]</scope>
    <source>
        <strain evidence="3 4">FRR 5400</strain>
    </source>
</reference>
<dbReference type="GO" id="GO:0045944">
    <property type="term" value="P:positive regulation of transcription by RNA polymerase II"/>
    <property type="evidence" value="ECO:0007669"/>
    <property type="project" value="TreeGrafter"/>
</dbReference>
<comment type="caution">
    <text evidence="3">The sequence shown here is derived from an EMBL/GenBank/DDBJ whole genome shotgun (WGS) entry which is preliminary data.</text>
</comment>
<dbReference type="GO" id="GO:0003700">
    <property type="term" value="F:DNA-binding transcription factor activity"/>
    <property type="evidence" value="ECO:0007669"/>
    <property type="project" value="TreeGrafter"/>
</dbReference>
<keyword evidence="2" id="KW-0539">Nucleus</keyword>
<dbReference type="EMBL" id="SPNV01000025">
    <property type="protein sequence ID" value="KAF5865015.1"/>
    <property type="molecule type" value="Genomic_DNA"/>
</dbReference>
<evidence type="ECO:0000256" key="1">
    <source>
        <dbReference type="ARBA" id="ARBA00004123"/>
    </source>
</evidence>
<accession>A0A8H6ADJ8</accession>
<dbReference type="GO" id="GO:0005634">
    <property type="term" value="C:nucleus"/>
    <property type="evidence" value="ECO:0007669"/>
    <property type="project" value="UniProtKB-SubCell"/>
</dbReference>
<proteinExistence type="predicted"/>
<dbReference type="PANTHER" id="PTHR37534">
    <property type="entry name" value="TRANSCRIPTIONAL ACTIVATOR PROTEIN UGA3"/>
    <property type="match status" value="1"/>
</dbReference>
<evidence type="ECO:0000313" key="4">
    <source>
        <dbReference type="Proteomes" id="UP000541154"/>
    </source>
</evidence>
<organism evidence="3 4">
    <name type="scientific">Petromyces alliaceus</name>
    <name type="common">Aspergillus alliaceus</name>
    <dbReference type="NCBI Taxonomy" id="209559"/>
    <lineage>
        <taxon>Eukaryota</taxon>
        <taxon>Fungi</taxon>
        <taxon>Dikarya</taxon>
        <taxon>Ascomycota</taxon>
        <taxon>Pezizomycotina</taxon>
        <taxon>Eurotiomycetes</taxon>
        <taxon>Eurotiomycetidae</taxon>
        <taxon>Eurotiales</taxon>
        <taxon>Aspergillaceae</taxon>
        <taxon>Aspergillus</taxon>
        <taxon>Aspergillus subgen. Circumdati</taxon>
    </lineage>
</organism>
<comment type="subcellular location">
    <subcellularLocation>
        <location evidence="1">Nucleus</location>
    </subcellularLocation>
</comment>
<dbReference type="GO" id="GO:0000976">
    <property type="term" value="F:transcription cis-regulatory region binding"/>
    <property type="evidence" value="ECO:0007669"/>
    <property type="project" value="TreeGrafter"/>
</dbReference>
<evidence type="ECO:0000256" key="2">
    <source>
        <dbReference type="ARBA" id="ARBA00023242"/>
    </source>
</evidence>
<protein>
    <submittedName>
        <fullName evidence="3">Uncharacterized protein</fullName>
    </submittedName>
</protein>
<dbReference type="Pfam" id="PF11951">
    <property type="entry name" value="Fungal_trans_2"/>
    <property type="match status" value="1"/>
</dbReference>
<dbReference type="AlphaFoldDB" id="A0A8H6ADJ8"/>
<name>A0A8H6ADJ8_PETAA</name>
<dbReference type="PANTHER" id="PTHR37534:SF43">
    <property type="entry name" value="FINGER DOMAIN PROTEIN, PUTATIVE (AFU_ORTHOLOGUE AFUA_1G01850)-RELATED"/>
    <property type="match status" value="1"/>
</dbReference>
<gene>
    <name evidence="3" type="ORF">ETB97_005580</name>
</gene>
<dbReference type="Proteomes" id="UP000541154">
    <property type="component" value="Unassembled WGS sequence"/>
</dbReference>
<evidence type="ECO:0000313" key="3">
    <source>
        <dbReference type="EMBL" id="KAF5865015.1"/>
    </source>
</evidence>
<keyword evidence="4" id="KW-1185">Reference proteome</keyword>
<dbReference type="InterPro" id="IPR021858">
    <property type="entry name" value="Fun_TF"/>
</dbReference>
<sequence length="250" mass="27935">MSSVADPFDLCLVKWFATLDIMASLAGIGTSPADEDRCWYLNKLPDTDPGFVDDISGYSPELMPMLARIGEMASRQDLRAAIEQGTQFILPRQLLEEAQELEASIISISDRAVSEATLKNHGSALAADLRHTHCAFVHATLLHLHRRVLLLQRDHGQVTEDIAHITNAIARINPLSPANILILWPMFSAGCETNLISERNLIQNRMGNMQNLGMGNYTRAKELMRAFWMSGSSLPWDVYFAKLEIELVLF</sequence>